<dbReference type="EMBL" id="LFMY01000004">
    <property type="protein sequence ID" value="OKL61530.1"/>
    <property type="molecule type" value="Genomic_DNA"/>
</dbReference>
<dbReference type="Proteomes" id="UP000214365">
    <property type="component" value="Unassembled WGS sequence"/>
</dbReference>
<accession>A0A225AKW6</accession>
<feature type="region of interest" description="Disordered" evidence="2">
    <location>
        <begin position="406"/>
        <end position="438"/>
    </location>
</feature>
<keyword evidence="1" id="KW-0175">Coiled coil</keyword>
<protein>
    <submittedName>
        <fullName evidence="3">Uncharacterized protein</fullName>
    </submittedName>
</protein>
<feature type="region of interest" description="Disordered" evidence="2">
    <location>
        <begin position="107"/>
        <end position="138"/>
    </location>
</feature>
<dbReference type="AlphaFoldDB" id="A0A225AKW6"/>
<sequence>MDLAQKSKQGSLSSQAQLALAIAIVNSKPARTSVVDHIQQIRLHIKQPRNHSPNPTSASDKYFDSVAFWKQAYTKAEDAQSKLNDRVYELEQRIETLKLKLKQDDGVYNAPESGKRKESKEPSITESQRKRQKANHTISSTLADSGIELVGLSDLITQQGASEAIVLAVIEAAHALLCRSLNKVMNSAEGKKYEGQIVYHMVCFFETVLCELGEICTIQAAGKDSAKDKQNQKSPSSRSLRHLSAPDPSKSSNGEDEVMNMLRRMLAGMMLKATNLVAAGCDSLFEGYLYVFLNRVGTVLSVIGFKDFLTTPDLQVSPDKLPLPGGLRAGIDDNVETITFATVACELETHHLVWLLEKAIALVHSISIKSSLFEDTTAATASKSSNAGLLLRFTKKKLQSTLLKAQNHSTFQQKTQRPSSPKNQNRPRNGFQEKSGDC</sequence>
<evidence type="ECO:0000313" key="3">
    <source>
        <dbReference type="EMBL" id="OKL61530.1"/>
    </source>
</evidence>
<feature type="compositionally biased region" description="Polar residues" evidence="2">
    <location>
        <begin position="406"/>
        <end position="427"/>
    </location>
</feature>
<dbReference type="OrthoDB" id="202825at2759"/>
<evidence type="ECO:0000256" key="2">
    <source>
        <dbReference type="SAM" id="MobiDB-lite"/>
    </source>
</evidence>
<proteinExistence type="predicted"/>
<dbReference type="GeneID" id="31003273"/>
<feature type="coiled-coil region" evidence="1">
    <location>
        <begin position="73"/>
        <end position="100"/>
    </location>
</feature>
<keyword evidence="4" id="KW-1185">Reference proteome</keyword>
<comment type="caution">
    <text evidence="3">The sequence shown here is derived from an EMBL/GenBank/DDBJ whole genome shotgun (WGS) entry which is preliminary data.</text>
</comment>
<dbReference type="RefSeq" id="XP_020121651.1">
    <property type="nucleotide sequence ID" value="XM_020265827.1"/>
</dbReference>
<evidence type="ECO:0000313" key="4">
    <source>
        <dbReference type="Proteomes" id="UP000214365"/>
    </source>
</evidence>
<reference evidence="3 4" key="1">
    <citation type="submission" date="2015-06" db="EMBL/GenBank/DDBJ databases">
        <title>Talaromyces atroroseus IBT 11181 draft genome.</title>
        <authorList>
            <person name="Rasmussen K.B."/>
            <person name="Rasmussen S."/>
            <person name="Petersen B."/>
            <person name="Sicheritz-Ponten T."/>
            <person name="Mortensen U.H."/>
            <person name="Thrane U."/>
        </authorList>
    </citation>
    <scope>NUCLEOTIDE SEQUENCE [LARGE SCALE GENOMIC DNA]</scope>
    <source>
        <strain evidence="3 4">IBT 11181</strain>
    </source>
</reference>
<organism evidence="3 4">
    <name type="scientific">Talaromyces atroroseus</name>
    <dbReference type="NCBI Taxonomy" id="1441469"/>
    <lineage>
        <taxon>Eukaryota</taxon>
        <taxon>Fungi</taxon>
        <taxon>Dikarya</taxon>
        <taxon>Ascomycota</taxon>
        <taxon>Pezizomycotina</taxon>
        <taxon>Eurotiomycetes</taxon>
        <taxon>Eurotiomycetidae</taxon>
        <taxon>Eurotiales</taxon>
        <taxon>Trichocomaceae</taxon>
        <taxon>Talaromyces</taxon>
        <taxon>Talaromyces sect. Trachyspermi</taxon>
    </lineage>
</organism>
<feature type="region of interest" description="Disordered" evidence="2">
    <location>
        <begin position="224"/>
        <end position="256"/>
    </location>
</feature>
<name>A0A225AKW6_TALAT</name>
<evidence type="ECO:0000256" key="1">
    <source>
        <dbReference type="SAM" id="Coils"/>
    </source>
</evidence>
<gene>
    <name evidence="3" type="ORF">UA08_03518</name>
</gene>
<feature type="compositionally biased region" description="Basic and acidic residues" evidence="2">
    <location>
        <begin position="113"/>
        <end position="129"/>
    </location>
</feature>